<dbReference type="AlphaFoldDB" id="A0A9P0QI44"/>
<sequence length="172" mass="19076">MDLPFAFGIDAGAVQERQHVKDRANAGKRQHGAIASTIRLNTEPVLGVMSSESVSAENEDIDSEQPTTTSQMEFLKEDEEIQFSLGTSKKESIPEVQQAILVRHLKKGIKEENIALTEMLCFNIKFLFSSAYQYVRKVFGKNSLPHPRTLTNVYSTVDGTPGFSAEAIRAVK</sequence>
<dbReference type="EMBL" id="CAKOFQ010011347">
    <property type="protein sequence ID" value="CAH2020694.1"/>
    <property type="molecule type" value="Genomic_DNA"/>
</dbReference>
<organism evidence="3 4">
    <name type="scientific">Acanthoscelides obtectus</name>
    <name type="common">Bean weevil</name>
    <name type="synonym">Bruchus obtectus</name>
    <dbReference type="NCBI Taxonomy" id="200917"/>
    <lineage>
        <taxon>Eukaryota</taxon>
        <taxon>Metazoa</taxon>
        <taxon>Ecdysozoa</taxon>
        <taxon>Arthropoda</taxon>
        <taxon>Hexapoda</taxon>
        <taxon>Insecta</taxon>
        <taxon>Pterygota</taxon>
        <taxon>Neoptera</taxon>
        <taxon>Endopterygota</taxon>
        <taxon>Coleoptera</taxon>
        <taxon>Polyphaga</taxon>
        <taxon>Cucujiformia</taxon>
        <taxon>Chrysomeloidea</taxon>
        <taxon>Chrysomelidae</taxon>
        <taxon>Bruchinae</taxon>
        <taxon>Bruchini</taxon>
        <taxon>Acanthoscelides</taxon>
    </lineage>
</organism>
<dbReference type="InterPro" id="IPR021896">
    <property type="entry name" value="THAP9-like_HTH"/>
</dbReference>
<dbReference type="OrthoDB" id="10070386at2759"/>
<comment type="caution">
    <text evidence="3">The sequence shown here is derived from an EMBL/GenBank/DDBJ whole genome shotgun (WGS) entry which is preliminary data.</text>
</comment>
<dbReference type="Proteomes" id="UP001152888">
    <property type="component" value="Unassembled WGS sequence"/>
</dbReference>
<dbReference type="Pfam" id="PF12017">
    <property type="entry name" value="Tnp_P_element"/>
    <property type="match status" value="1"/>
</dbReference>
<reference evidence="3" key="1">
    <citation type="submission" date="2022-03" db="EMBL/GenBank/DDBJ databases">
        <authorList>
            <person name="Sayadi A."/>
        </authorList>
    </citation>
    <scope>NUCLEOTIDE SEQUENCE</scope>
</reference>
<evidence type="ECO:0000256" key="1">
    <source>
        <dbReference type="SAM" id="MobiDB-lite"/>
    </source>
</evidence>
<evidence type="ECO:0000313" key="3">
    <source>
        <dbReference type="EMBL" id="CAH2020694.1"/>
    </source>
</evidence>
<keyword evidence="4" id="KW-1185">Reference proteome</keyword>
<proteinExistence type="predicted"/>
<accession>A0A9P0QI44</accession>
<evidence type="ECO:0000259" key="2">
    <source>
        <dbReference type="Pfam" id="PF12017"/>
    </source>
</evidence>
<evidence type="ECO:0000313" key="4">
    <source>
        <dbReference type="Proteomes" id="UP001152888"/>
    </source>
</evidence>
<name>A0A9P0QI44_ACAOB</name>
<gene>
    <name evidence="3" type="ORF">ACAOBT_LOCUS38033</name>
</gene>
<protein>
    <recommendedName>
        <fullName evidence="2">THAP9-like helix-turn-helix domain-containing protein</fullName>
    </recommendedName>
</protein>
<feature type="region of interest" description="Disordered" evidence="1">
    <location>
        <begin position="51"/>
        <end position="70"/>
    </location>
</feature>
<feature type="domain" description="THAP9-like helix-turn-helix" evidence="2">
    <location>
        <begin position="111"/>
        <end position="151"/>
    </location>
</feature>